<feature type="domain" description="Amidohydrolase-related" evidence="2">
    <location>
        <begin position="22"/>
        <end position="287"/>
    </location>
</feature>
<evidence type="ECO:0000313" key="3">
    <source>
        <dbReference type="EMBL" id="NYH24784.1"/>
    </source>
</evidence>
<dbReference type="Proteomes" id="UP000540929">
    <property type="component" value="Unassembled WGS sequence"/>
</dbReference>
<comment type="caution">
    <text evidence="3">The sequence shown here is derived from an EMBL/GenBank/DDBJ whole genome shotgun (WGS) entry which is preliminary data.</text>
</comment>
<proteinExistence type="predicted"/>
<dbReference type="EMBL" id="JACCAS010000002">
    <property type="protein sequence ID" value="NYH24784.1"/>
    <property type="molecule type" value="Genomic_DNA"/>
</dbReference>
<dbReference type="InterPro" id="IPR006680">
    <property type="entry name" value="Amidohydro-rel"/>
</dbReference>
<dbReference type="GO" id="GO:0016787">
    <property type="term" value="F:hydrolase activity"/>
    <property type="evidence" value="ECO:0007669"/>
    <property type="project" value="UniProtKB-KW"/>
</dbReference>
<dbReference type="AlphaFoldDB" id="A0A7Z0B835"/>
<dbReference type="Pfam" id="PF04909">
    <property type="entry name" value="Amidohydro_2"/>
    <property type="match status" value="1"/>
</dbReference>
<keyword evidence="3" id="KW-0378">Hydrolase</keyword>
<dbReference type="InterPro" id="IPR032466">
    <property type="entry name" value="Metal_Hydrolase"/>
</dbReference>
<dbReference type="Gene3D" id="3.20.20.140">
    <property type="entry name" value="Metal-dependent hydrolases"/>
    <property type="match status" value="1"/>
</dbReference>
<dbReference type="PANTHER" id="PTHR35563:SF2">
    <property type="entry name" value="BARREL METAL-DEPENDENT HYDROLASE, PUTATIVE (AFU_ORTHOLOGUE AFUA_1G16240)-RELATED"/>
    <property type="match status" value="1"/>
</dbReference>
<dbReference type="SUPFAM" id="SSF51556">
    <property type="entry name" value="Metallo-dependent hydrolases"/>
    <property type="match status" value="1"/>
</dbReference>
<feature type="region of interest" description="Disordered" evidence="1">
    <location>
        <begin position="1"/>
        <end position="23"/>
    </location>
</feature>
<evidence type="ECO:0000259" key="2">
    <source>
        <dbReference type="Pfam" id="PF04909"/>
    </source>
</evidence>
<reference evidence="3 4" key="1">
    <citation type="submission" date="2020-07" db="EMBL/GenBank/DDBJ databases">
        <title>Exploring microbial biodiversity for novel pathways involved in the catabolism of aromatic compounds derived from lignin.</title>
        <authorList>
            <person name="Elkins J."/>
        </authorList>
    </citation>
    <scope>NUCLEOTIDE SEQUENCE [LARGE SCALE GENOMIC DNA]</scope>
    <source>
        <strain evidence="3 4">H2C3C</strain>
    </source>
</reference>
<accession>A0A7Z0B835</accession>
<organism evidence="3 4">
    <name type="scientific">Paraburkholderia bryophila</name>
    <dbReference type="NCBI Taxonomy" id="420952"/>
    <lineage>
        <taxon>Bacteria</taxon>
        <taxon>Pseudomonadati</taxon>
        <taxon>Pseudomonadota</taxon>
        <taxon>Betaproteobacteria</taxon>
        <taxon>Burkholderiales</taxon>
        <taxon>Burkholderiaceae</taxon>
        <taxon>Paraburkholderia</taxon>
    </lineage>
</organism>
<dbReference type="InterPro" id="IPR052358">
    <property type="entry name" value="Aro_Compnd_Degr_Hydrolases"/>
</dbReference>
<keyword evidence="4" id="KW-1185">Reference proteome</keyword>
<protein>
    <submittedName>
        <fullName evidence="3">Putative TIM-barrel fold metal-dependent hydrolase</fullName>
    </submittedName>
</protein>
<dbReference type="PANTHER" id="PTHR35563">
    <property type="entry name" value="BARREL METAL-DEPENDENT HYDROLASE, PUTATIVE (AFU_ORTHOLOGUE AFUA_1G16240)-RELATED"/>
    <property type="match status" value="1"/>
</dbReference>
<name>A0A7Z0B835_9BURK</name>
<sequence>MDTRQRNDDMQSPRRLAPTGACDSHMHIYDPRFLADGANHTNFPGPASVTDYLDVQRRIGTQRTVVVTPRNYGTDNRVTLDAIEQLGRDRTRGVAVLTPEVTDAQLAALHDGGIRGIRFTLYTSANAAVTFGMVEPLARRIAELGWHIQLHWTAAQIIEHKAMLARLPCAIVVDHLGRLPMPDGAAHPTFGIVRRLAESGQVWVKLSGPYLDSTVGVANDYADTASTARAWIDALPERVVWGSDWPHVTESHKPDDARLFDLLGTWAGDDAIRERILVDNAATLYDFPAQAEPAQTS</sequence>
<evidence type="ECO:0000313" key="4">
    <source>
        <dbReference type="Proteomes" id="UP000540929"/>
    </source>
</evidence>
<feature type="compositionally biased region" description="Basic and acidic residues" evidence="1">
    <location>
        <begin position="1"/>
        <end position="12"/>
    </location>
</feature>
<dbReference type="RefSeq" id="WP_257030533.1">
    <property type="nucleotide sequence ID" value="NZ_JACCAS010000002.1"/>
</dbReference>
<gene>
    <name evidence="3" type="ORF">GGD40_004355</name>
</gene>
<evidence type="ECO:0000256" key="1">
    <source>
        <dbReference type="SAM" id="MobiDB-lite"/>
    </source>
</evidence>